<evidence type="ECO:0000313" key="3">
    <source>
        <dbReference type="Proteomes" id="UP000188268"/>
    </source>
</evidence>
<reference evidence="2 3" key="1">
    <citation type="submission" date="2013-09" db="EMBL/GenBank/DDBJ databases">
        <title>Corchorus capsularis genome sequencing.</title>
        <authorList>
            <person name="Alam M."/>
            <person name="Haque M.S."/>
            <person name="Islam M.S."/>
            <person name="Emdad E.M."/>
            <person name="Islam M.M."/>
            <person name="Ahmed B."/>
            <person name="Halim A."/>
            <person name="Hossen Q.M.M."/>
            <person name="Hossain M.Z."/>
            <person name="Ahmed R."/>
            <person name="Khan M.M."/>
            <person name="Islam R."/>
            <person name="Rashid M.M."/>
            <person name="Khan S.A."/>
            <person name="Rahman M.S."/>
            <person name="Alam M."/>
        </authorList>
    </citation>
    <scope>NUCLEOTIDE SEQUENCE [LARGE SCALE GENOMIC DNA]</scope>
    <source>
        <strain evidence="3">cv. CVL-1</strain>
        <tissue evidence="2">Whole seedling</tissue>
    </source>
</reference>
<evidence type="ECO:0000256" key="1">
    <source>
        <dbReference type="SAM" id="MobiDB-lite"/>
    </source>
</evidence>
<dbReference type="Proteomes" id="UP000188268">
    <property type="component" value="Unassembled WGS sequence"/>
</dbReference>
<comment type="caution">
    <text evidence="2">The sequence shown here is derived from an EMBL/GenBank/DDBJ whole genome shotgun (WGS) entry which is preliminary data.</text>
</comment>
<keyword evidence="3" id="KW-1185">Reference proteome</keyword>
<proteinExistence type="predicted"/>
<dbReference type="AlphaFoldDB" id="A0A1R3H9G2"/>
<feature type="region of interest" description="Disordered" evidence="1">
    <location>
        <begin position="1"/>
        <end position="30"/>
    </location>
</feature>
<evidence type="ECO:0000313" key="2">
    <source>
        <dbReference type="EMBL" id="OMO67004.1"/>
    </source>
</evidence>
<gene>
    <name evidence="2" type="ORF">CCACVL1_20864</name>
</gene>
<sequence length="30" mass="3131">MARFSPARNTISVAGPAKEMGLGPNMIKGQ</sequence>
<organism evidence="2 3">
    <name type="scientific">Corchorus capsularis</name>
    <name type="common">Jute</name>
    <dbReference type="NCBI Taxonomy" id="210143"/>
    <lineage>
        <taxon>Eukaryota</taxon>
        <taxon>Viridiplantae</taxon>
        <taxon>Streptophyta</taxon>
        <taxon>Embryophyta</taxon>
        <taxon>Tracheophyta</taxon>
        <taxon>Spermatophyta</taxon>
        <taxon>Magnoliopsida</taxon>
        <taxon>eudicotyledons</taxon>
        <taxon>Gunneridae</taxon>
        <taxon>Pentapetalae</taxon>
        <taxon>rosids</taxon>
        <taxon>malvids</taxon>
        <taxon>Malvales</taxon>
        <taxon>Malvaceae</taxon>
        <taxon>Grewioideae</taxon>
        <taxon>Apeibeae</taxon>
        <taxon>Corchorus</taxon>
    </lineage>
</organism>
<dbReference type="Gramene" id="OMO67004">
    <property type="protein sequence ID" value="OMO67004"/>
    <property type="gene ID" value="CCACVL1_20864"/>
</dbReference>
<protein>
    <submittedName>
        <fullName evidence="2">Uncharacterized protein</fullName>
    </submittedName>
</protein>
<accession>A0A1R3H9G2</accession>
<dbReference type="EMBL" id="AWWV01012461">
    <property type="protein sequence ID" value="OMO67004.1"/>
    <property type="molecule type" value="Genomic_DNA"/>
</dbReference>
<name>A0A1R3H9G2_COCAP</name>